<proteinExistence type="predicted"/>
<feature type="region of interest" description="Disordered" evidence="1">
    <location>
        <begin position="138"/>
        <end position="169"/>
    </location>
</feature>
<accession>A0A6A4HIU1</accession>
<evidence type="ECO:0000313" key="3">
    <source>
        <dbReference type="Proteomes" id="UP000799118"/>
    </source>
</evidence>
<sequence>MKWSVTCSCSIYLSHQVSFRVLGEDYHALIRRYQFDVAGTKVEVRKGVEVSVYPTGNSESFVEGGWNLQGRKPLSFKNLIPIRTMIGLGDGNELKVLEDSDPEINIVRSPQLGPSLENSLSTSIRLEFDERQGPHISLSQVQQGGFHDSSQSVSPGEEEHGHNADQWPGWVGEHRKAVDEVETFDDLSAVGFMDEIHAA</sequence>
<evidence type="ECO:0000313" key="2">
    <source>
        <dbReference type="EMBL" id="KAE9397368.1"/>
    </source>
</evidence>
<organism evidence="2 3">
    <name type="scientific">Gymnopus androsaceus JB14</name>
    <dbReference type="NCBI Taxonomy" id="1447944"/>
    <lineage>
        <taxon>Eukaryota</taxon>
        <taxon>Fungi</taxon>
        <taxon>Dikarya</taxon>
        <taxon>Basidiomycota</taxon>
        <taxon>Agaricomycotina</taxon>
        <taxon>Agaricomycetes</taxon>
        <taxon>Agaricomycetidae</taxon>
        <taxon>Agaricales</taxon>
        <taxon>Marasmiineae</taxon>
        <taxon>Omphalotaceae</taxon>
        <taxon>Gymnopus</taxon>
    </lineage>
</organism>
<dbReference type="AlphaFoldDB" id="A0A6A4HIU1"/>
<dbReference type="EMBL" id="ML769498">
    <property type="protein sequence ID" value="KAE9397368.1"/>
    <property type="molecule type" value="Genomic_DNA"/>
</dbReference>
<gene>
    <name evidence="2" type="ORF">BT96DRAFT_1020846</name>
</gene>
<dbReference type="Proteomes" id="UP000799118">
    <property type="component" value="Unassembled WGS sequence"/>
</dbReference>
<dbReference type="OrthoDB" id="25778at2759"/>
<feature type="compositionally biased region" description="Polar residues" evidence="1">
    <location>
        <begin position="138"/>
        <end position="154"/>
    </location>
</feature>
<keyword evidence="3" id="KW-1185">Reference proteome</keyword>
<reference evidence="2" key="1">
    <citation type="journal article" date="2019" name="Environ. Microbiol.">
        <title>Fungal ecological strategies reflected in gene transcription - a case study of two litter decomposers.</title>
        <authorList>
            <person name="Barbi F."/>
            <person name="Kohler A."/>
            <person name="Barry K."/>
            <person name="Baskaran P."/>
            <person name="Daum C."/>
            <person name="Fauchery L."/>
            <person name="Ihrmark K."/>
            <person name="Kuo A."/>
            <person name="LaButti K."/>
            <person name="Lipzen A."/>
            <person name="Morin E."/>
            <person name="Grigoriev I.V."/>
            <person name="Henrissat B."/>
            <person name="Lindahl B."/>
            <person name="Martin F."/>
        </authorList>
    </citation>
    <scope>NUCLEOTIDE SEQUENCE</scope>
    <source>
        <strain evidence="2">JB14</strain>
    </source>
</reference>
<protein>
    <submittedName>
        <fullName evidence="2">Uncharacterized protein</fullName>
    </submittedName>
</protein>
<evidence type="ECO:0000256" key="1">
    <source>
        <dbReference type="SAM" id="MobiDB-lite"/>
    </source>
</evidence>
<name>A0A6A4HIU1_9AGAR</name>